<feature type="region of interest" description="Disordered" evidence="1">
    <location>
        <begin position="1"/>
        <end position="21"/>
    </location>
</feature>
<dbReference type="AlphaFoldDB" id="A0A4V2MU02"/>
<evidence type="ECO:0000256" key="2">
    <source>
        <dbReference type="SAM" id="Phobius"/>
    </source>
</evidence>
<evidence type="ECO:0000313" key="3">
    <source>
        <dbReference type="EMBL" id="TCD54489.1"/>
    </source>
</evidence>
<dbReference type="RefSeq" id="WP_131283531.1">
    <property type="nucleotide sequence ID" value="NZ_RXLP01000015.1"/>
</dbReference>
<comment type="caution">
    <text evidence="3">The sequence shown here is derived from an EMBL/GenBank/DDBJ whole genome shotgun (WGS) entry which is preliminary data.</text>
</comment>
<reference evidence="3 4" key="1">
    <citation type="submission" date="2018-12" db="EMBL/GenBank/DDBJ databases">
        <title>Alloscrdovia theropitheci sp. nov: a novel taxon from the feces of the bleeding-herat monkey (Theropithecus geleda).</title>
        <authorList>
            <person name="Modesto M."/>
        </authorList>
    </citation>
    <scope>NUCLEOTIDE SEQUENCE [LARGE SCALE GENOMIC DNA]</scope>
    <source>
        <strain evidence="3 4">GLDI4/2</strain>
    </source>
</reference>
<dbReference type="EMBL" id="RXLP01000015">
    <property type="protein sequence ID" value="TCD54489.1"/>
    <property type="molecule type" value="Genomic_DNA"/>
</dbReference>
<keyword evidence="2" id="KW-0812">Transmembrane</keyword>
<protein>
    <recommendedName>
        <fullName evidence="5">LPXTG cell wall anchor domain-containing protein</fullName>
    </recommendedName>
</protein>
<keyword evidence="4" id="KW-1185">Reference proteome</keyword>
<proteinExistence type="predicted"/>
<evidence type="ECO:0008006" key="5">
    <source>
        <dbReference type="Google" id="ProtNLM"/>
    </source>
</evidence>
<evidence type="ECO:0000256" key="1">
    <source>
        <dbReference type="SAM" id="MobiDB-lite"/>
    </source>
</evidence>
<name>A0A4V2MU02_9BIFI</name>
<feature type="transmembrane region" description="Helical" evidence="2">
    <location>
        <begin position="124"/>
        <end position="146"/>
    </location>
</feature>
<keyword evidence="2" id="KW-1133">Transmembrane helix</keyword>
<accession>A0A4V2MU02</accession>
<sequence length="153" mass="16532">MPAPACPPMMTIPGRPRPEDIPLAPKVDSTVIDEPSILCYPQVLNGFGQPTWDGPINPPRPYGRHIDHNFKYVFSGVQNPEGADGTGASGISLTVQYPQGKKIGKPQNPQKHNDKKKNLAKTGAALDVPIIAVAVFVLMTGVLIVARRYAQQK</sequence>
<evidence type="ECO:0000313" key="4">
    <source>
        <dbReference type="Proteomes" id="UP000291289"/>
    </source>
</evidence>
<organism evidence="3 4">
    <name type="scientific">Alloscardovia theropitheci</name>
    <dbReference type="NCBI Taxonomy" id="2496842"/>
    <lineage>
        <taxon>Bacteria</taxon>
        <taxon>Bacillati</taxon>
        <taxon>Actinomycetota</taxon>
        <taxon>Actinomycetes</taxon>
        <taxon>Bifidobacteriales</taxon>
        <taxon>Bifidobacteriaceae</taxon>
        <taxon>Alloscardovia</taxon>
    </lineage>
</organism>
<gene>
    <name evidence="3" type="ORF">EJ419_03165</name>
</gene>
<keyword evidence="2" id="KW-0472">Membrane</keyword>
<dbReference type="Proteomes" id="UP000291289">
    <property type="component" value="Unassembled WGS sequence"/>
</dbReference>